<dbReference type="AlphaFoldDB" id="H1Z3L8"/>
<keyword evidence="2" id="KW-1185">Reference proteome</keyword>
<reference evidence="1 2" key="1">
    <citation type="submission" date="2011-10" db="EMBL/GenBank/DDBJ databases">
        <title>The Improved High-Quality Draft genome of Methanoplanus limicola DSM 2279.</title>
        <authorList>
            <consortium name="US DOE Joint Genome Institute (JGI-PGF)"/>
            <person name="Lucas S."/>
            <person name="Copeland A."/>
            <person name="Lapidus A."/>
            <person name="Glavina del Rio T."/>
            <person name="Dalin E."/>
            <person name="Tice H."/>
            <person name="Bruce D."/>
            <person name="Goodwin L."/>
            <person name="Pitluck S."/>
            <person name="Peters L."/>
            <person name="Mikhailova N."/>
            <person name="Lu M."/>
            <person name="Kyrpides N."/>
            <person name="Mavromatis K."/>
            <person name="Ivanova N."/>
            <person name="Markowitz V."/>
            <person name="Cheng J.-F."/>
            <person name="Hugenholtz P."/>
            <person name="Woyke T."/>
            <person name="Wu D."/>
            <person name="Wirth R."/>
            <person name="Brambilla E.-M."/>
            <person name="Klenk H.-P."/>
            <person name="Eisen J.A."/>
        </authorList>
    </citation>
    <scope>NUCLEOTIDE SEQUENCE [LARGE SCALE GENOMIC DNA]</scope>
    <source>
        <strain evidence="1 2">DSM 2279</strain>
    </source>
</reference>
<name>H1Z3L8_9EURY</name>
<evidence type="ECO:0000313" key="1">
    <source>
        <dbReference type="EMBL" id="EHQ35617.1"/>
    </source>
</evidence>
<dbReference type="Proteomes" id="UP000005741">
    <property type="component" value="Chromosome"/>
</dbReference>
<gene>
    <name evidence="1" type="ORF">Metlim_1515</name>
</gene>
<dbReference type="InParanoid" id="H1Z3L8"/>
<proteinExistence type="predicted"/>
<protein>
    <submittedName>
        <fullName evidence="1">Uncharacterized protein</fullName>
    </submittedName>
</protein>
<accession>H1Z3L8</accession>
<dbReference type="EMBL" id="CM001436">
    <property type="protein sequence ID" value="EHQ35617.1"/>
    <property type="molecule type" value="Genomic_DNA"/>
</dbReference>
<evidence type="ECO:0000313" key="2">
    <source>
        <dbReference type="Proteomes" id="UP000005741"/>
    </source>
</evidence>
<dbReference type="HOGENOM" id="CLU_3178578_0_0_2"/>
<organism evidence="1 2">
    <name type="scientific">Methanoplanus limicola DSM 2279</name>
    <dbReference type="NCBI Taxonomy" id="937775"/>
    <lineage>
        <taxon>Archaea</taxon>
        <taxon>Methanobacteriati</taxon>
        <taxon>Methanobacteriota</taxon>
        <taxon>Stenosarchaea group</taxon>
        <taxon>Methanomicrobia</taxon>
        <taxon>Methanomicrobiales</taxon>
        <taxon>Methanomicrobiaceae</taxon>
        <taxon>Methanoplanus</taxon>
    </lineage>
</organism>
<dbReference type="OrthoDB" id="132852at2157"/>
<sequence>MKVYYCSRCVNFSCPLNTVEKRIFDEYLLKNDVMMDAWKKYGYKTG</sequence>
<dbReference type="RefSeq" id="WP_004077372.1">
    <property type="nucleotide sequence ID" value="NZ_CM001436.1"/>
</dbReference>